<sequence length="872" mass="96820">MASASRASHNTDHALNDTSSSVPHRRGSSASGEDVVVGLKRKRKDAPQTPGTEHRQPYWPARDHRQKVSRACDTCKIRRTKCSGTQPCERCCRLSLPCHYTAAYTRGRPPTPLAYSSPGDLPYPGQRSQSSQQTPRDYGPRSATPVAVPVRTEEPLQDHNLAALGPQPPERSRSPHSRASPELAGGVAHEGPYLGPASGIAFLNRIWQRLVRDRGQGSLERSLKKASQASSVFAFGDKTFAHYTDDMLVLPSKQEALTMVSKYFDLASPVYRFLHRGTVDSWLVEIYRRDGSTQNMLARLPTATVAVVLMIFAETVLFQADVEGIPDAAKPAEYKRSDLYFSAARHRLSMEIGYISLESVQARLMQCLYLLASSRANQAWYHFGSTVQLVFAQGMHRRRMYRGLIDEGAFIINECRKRTFWASYTLDRYLSVLLGRPRIFQDEDIDQEYPTRTNDEDMTRMGTRQLFPDQEDCLQDAPIWLAKLARIIAEISREAYSIRPVSGASRLSIAAKYLAAIHRWRTSLPPVLGTVSASSLIPTFRHQNMTLRLAHAHAILHTTRPLLLQAFTELGQQPTAAENDRHGGRSLCEVCAAPYIIECVKAARTVTETIQGFVNHGLLFHAAWFPQYIGFCAVVVLYVYSTLVFHHGSFGQGEQSLSPAPTDVHHGSRAVQELEDEGGESGSPGSLAVPPGEHRCQRHRHQQDLSLSSSSRVLANPVQEGYERRQNDSDEYYSIAEICQTQLALATPPNSFSGRRCNIILEELRLEVCRQTRRPTHPSPAAMVVNEPMEQTFIDSHSSYPPGQQGVAAANDDAFSPVQHQHGSTDAAGTAAAPSLQDDLLMLESLPPWADLSDLDSWAYANPVNNAGFAIW</sequence>
<dbReference type="Gene3D" id="4.10.240.10">
    <property type="entry name" value="Zn(2)-C6 fungal-type DNA-binding domain"/>
    <property type="match status" value="1"/>
</dbReference>
<evidence type="ECO:0000256" key="4">
    <source>
        <dbReference type="ARBA" id="ARBA00023125"/>
    </source>
</evidence>
<keyword evidence="5" id="KW-0804">Transcription</keyword>
<accession>A0ABR3WRM7</accession>
<keyword evidence="3" id="KW-0805">Transcription regulation</keyword>
<reference evidence="9 10" key="1">
    <citation type="journal article" date="2024" name="Commun. Biol.">
        <title>Comparative genomic analysis of thermophilic fungi reveals convergent evolutionary adaptations and gene losses.</title>
        <authorList>
            <person name="Steindorff A.S."/>
            <person name="Aguilar-Pontes M.V."/>
            <person name="Robinson A.J."/>
            <person name="Andreopoulos B."/>
            <person name="LaButti K."/>
            <person name="Kuo A."/>
            <person name="Mondo S."/>
            <person name="Riley R."/>
            <person name="Otillar R."/>
            <person name="Haridas S."/>
            <person name="Lipzen A."/>
            <person name="Grimwood J."/>
            <person name="Schmutz J."/>
            <person name="Clum A."/>
            <person name="Reid I.D."/>
            <person name="Moisan M.C."/>
            <person name="Butler G."/>
            <person name="Nguyen T.T.M."/>
            <person name="Dewar K."/>
            <person name="Conant G."/>
            <person name="Drula E."/>
            <person name="Henrissat B."/>
            <person name="Hansel C."/>
            <person name="Singer S."/>
            <person name="Hutchinson M.I."/>
            <person name="de Vries R.P."/>
            <person name="Natvig D.O."/>
            <person name="Powell A.J."/>
            <person name="Tsang A."/>
            <person name="Grigoriev I.V."/>
        </authorList>
    </citation>
    <scope>NUCLEOTIDE SEQUENCE [LARGE SCALE GENOMIC DNA]</scope>
    <source>
        <strain evidence="9 10">ATCC 24622</strain>
    </source>
</reference>
<evidence type="ECO:0000256" key="3">
    <source>
        <dbReference type="ARBA" id="ARBA00023015"/>
    </source>
</evidence>
<dbReference type="Pfam" id="PF04082">
    <property type="entry name" value="Fungal_trans"/>
    <property type="match status" value="1"/>
</dbReference>
<dbReference type="SMART" id="SM00906">
    <property type="entry name" value="Fungal_trans"/>
    <property type="match status" value="1"/>
</dbReference>
<dbReference type="Pfam" id="PF00172">
    <property type="entry name" value="Zn_clus"/>
    <property type="match status" value="1"/>
</dbReference>
<evidence type="ECO:0000313" key="10">
    <source>
        <dbReference type="Proteomes" id="UP001586593"/>
    </source>
</evidence>
<feature type="region of interest" description="Disordered" evidence="7">
    <location>
        <begin position="655"/>
        <end position="710"/>
    </location>
</feature>
<dbReference type="PROSITE" id="PS00463">
    <property type="entry name" value="ZN2_CY6_FUNGAL_1"/>
    <property type="match status" value="1"/>
</dbReference>
<feature type="region of interest" description="Disordered" evidence="7">
    <location>
        <begin position="106"/>
        <end position="190"/>
    </location>
</feature>
<evidence type="ECO:0000256" key="2">
    <source>
        <dbReference type="ARBA" id="ARBA00022723"/>
    </source>
</evidence>
<keyword evidence="2" id="KW-0479">Metal-binding</keyword>
<dbReference type="PANTHER" id="PTHR47540:SF3">
    <property type="entry name" value="ZN(II)2CYS6 TRANSCRIPTION FACTOR (EUROFUNG)"/>
    <property type="match status" value="1"/>
</dbReference>
<dbReference type="CDD" id="cd12148">
    <property type="entry name" value="fungal_TF_MHR"/>
    <property type="match status" value="1"/>
</dbReference>
<evidence type="ECO:0000256" key="5">
    <source>
        <dbReference type="ARBA" id="ARBA00023163"/>
    </source>
</evidence>
<dbReference type="PANTHER" id="PTHR47540">
    <property type="entry name" value="THIAMINE REPRESSIBLE GENES REGULATORY PROTEIN THI5"/>
    <property type="match status" value="1"/>
</dbReference>
<evidence type="ECO:0000256" key="6">
    <source>
        <dbReference type="ARBA" id="ARBA00023242"/>
    </source>
</evidence>
<protein>
    <recommendedName>
        <fullName evidence="8">Zn(2)-C6 fungal-type domain-containing protein</fullName>
    </recommendedName>
</protein>
<dbReference type="InterPro" id="IPR036864">
    <property type="entry name" value="Zn2-C6_fun-type_DNA-bd_sf"/>
</dbReference>
<dbReference type="Proteomes" id="UP001586593">
    <property type="component" value="Unassembled WGS sequence"/>
</dbReference>
<dbReference type="CDD" id="cd00067">
    <property type="entry name" value="GAL4"/>
    <property type="match status" value="1"/>
</dbReference>
<organism evidence="9 10">
    <name type="scientific">Phialemonium thermophilum</name>
    <dbReference type="NCBI Taxonomy" id="223376"/>
    <lineage>
        <taxon>Eukaryota</taxon>
        <taxon>Fungi</taxon>
        <taxon>Dikarya</taxon>
        <taxon>Ascomycota</taxon>
        <taxon>Pezizomycotina</taxon>
        <taxon>Sordariomycetes</taxon>
        <taxon>Sordariomycetidae</taxon>
        <taxon>Cephalothecales</taxon>
        <taxon>Cephalothecaceae</taxon>
        <taxon>Phialemonium</taxon>
    </lineage>
</organism>
<evidence type="ECO:0000313" key="9">
    <source>
        <dbReference type="EMBL" id="KAL1866127.1"/>
    </source>
</evidence>
<proteinExistence type="predicted"/>
<dbReference type="EMBL" id="JAZHXJ010000274">
    <property type="protein sequence ID" value="KAL1866127.1"/>
    <property type="molecule type" value="Genomic_DNA"/>
</dbReference>
<dbReference type="SMART" id="SM00066">
    <property type="entry name" value="GAL4"/>
    <property type="match status" value="1"/>
</dbReference>
<keyword evidence="10" id="KW-1185">Reference proteome</keyword>
<keyword evidence="4" id="KW-0238">DNA-binding</keyword>
<evidence type="ECO:0000259" key="8">
    <source>
        <dbReference type="PROSITE" id="PS50048"/>
    </source>
</evidence>
<evidence type="ECO:0000256" key="7">
    <source>
        <dbReference type="SAM" id="MobiDB-lite"/>
    </source>
</evidence>
<dbReference type="InterPro" id="IPR051711">
    <property type="entry name" value="Stress_Response_Reg"/>
</dbReference>
<gene>
    <name evidence="9" type="ORF">VTK73DRAFT_4872</name>
</gene>
<feature type="compositionally biased region" description="Polar residues" evidence="7">
    <location>
        <begin position="126"/>
        <end position="135"/>
    </location>
</feature>
<feature type="region of interest" description="Disordered" evidence="7">
    <location>
        <begin position="1"/>
        <end position="65"/>
    </location>
</feature>
<comment type="subcellular location">
    <subcellularLocation>
        <location evidence="1">Nucleus</location>
    </subcellularLocation>
</comment>
<dbReference type="InterPro" id="IPR007219">
    <property type="entry name" value="XnlR_reg_dom"/>
</dbReference>
<name>A0ABR3WRM7_9PEZI</name>
<comment type="caution">
    <text evidence="9">The sequence shown here is derived from an EMBL/GenBank/DDBJ whole genome shotgun (WGS) entry which is preliminary data.</text>
</comment>
<dbReference type="PROSITE" id="PS50048">
    <property type="entry name" value="ZN2_CY6_FUNGAL_2"/>
    <property type="match status" value="1"/>
</dbReference>
<feature type="domain" description="Zn(2)-C6 fungal-type" evidence="8">
    <location>
        <begin position="71"/>
        <end position="100"/>
    </location>
</feature>
<dbReference type="SUPFAM" id="SSF57701">
    <property type="entry name" value="Zn2/Cys6 DNA-binding domain"/>
    <property type="match status" value="1"/>
</dbReference>
<keyword evidence="6" id="KW-0539">Nucleus</keyword>
<evidence type="ECO:0000256" key="1">
    <source>
        <dbReference type="ARBA" id="ARBA00004123"/>
    </source>
</evidence>
<dbReference type="InterPro" id="IPR001138">
    <property type="entry name" value="Zn2Cys6_DnaBD"/>
</dbReference>